<dbReference type="Pfam" id="PF00023">
    <property type="entry name" value="Ank"/>
    <property type="match status" value="1"/>
</dbReference>
<name>K7Z7B0_9VIRU</name>
<sequence length="495" mass="56378">MDVIESYDFNKEYAIYITKCINIKCRYFTKLMWLINHENILSNGHEKIIRHLKKEKNLKKINDENEKGWTALMMASTISNSHSSYQTVKLLLELGANINIQSNCGCTALIAACINSGTISSNNTVKLLINHGANINLKNKFGKTALEYACINSKIFGSIDTVKLLLKKGANVNSQNNFGQTILISSILSYNYINIEIIKLLLDYGANIEAKNAEGMTALMYSMYTIKSNGLYIVKLLLDYGANFEAKTNYGLTFLILICINIIEINNDEAIEYIIGRCPNINSISNEGCTALMYACRLIGEKSTVKIIESLLKHGACPNITNNGMTVLRKILQMNQNDDLVKLLLQYNADPNIMIDDINDLLFVAKNIESENKLKLLLLLLDYGADYQMIDENGCTFIDFINDDEKLSCINKIETMVSIKNNIDTILKSIPDIVTEYIYRINSFSIQLLNLKWSINKYNSRDELPEHYLKYYDYFNAVDFDDFIHKVHDAIKYMY</sequence>
<dbReference type="PROSITE" id="PS50088">
    <property type="entry name" value="ANK_REPEAT"/>
    <property type="match status" value="4"/>
</dbReference>
<protein>
    <submittedName>
        <fullName evidence="3">Putative ankyrin repeat protein</fullName>
    </submittedName>
</protein>
<organism evidence="3 4">
    <name type="scientific">Megavirus courdo11</name>
    <dbReference type="NCBI Taxonomy" id="1128140"/>
    <lineage>
        <taxon>Viruses</taxon>
        <taxon>Varidnaviria</taxon>
        <taxon>Bamfordvirae</taxon>
        <taxon>Nucleocytoviricota</taxon>
        <taxon>Megaviricetes</taxon>
        <taxon>Imitervirales</taxon>
        <taxon>Mimiviridae</taxon>
        <taxon>Megamimivirinae</taxon>
        <taxon>Megavirus</taxon>
        <taxon>Megavirus chilense</taxon>
    </lineage>
</organism>
<gene>
    <name evidence="3" type="ORF">CE11_00079</name>
</gene>
<dbReference type="Pfam" id="PF12796">
    <property type="entry name" value="Ank_2"/>
    <property type="match status" value="2"/>
</dbReference>
<dbReference type="Gene3D" id="1.25.40.20">
    <property type="entry name" value="Ankyrin repeat-containing domain"/>
    <property type="match status" value="4"/>
</dbReference>
<evidence type="ECO:0000313" key="3">
    <source>
        <dbReference type="EMBL" id="AFX92111.1"/>
    </source>
</evidence>
<accession>K7Z7B0</accession>
<dbReference type="InterPro" id="IPR002110">
    <property type="entry name" value="Ankyrin_rpt"/>
</dbReference>
<dbReference type="PANTHER" id="PTHR24166">
    <property type="entry name" value="ROLLING PEBBLES, ISOFORM B"/>
    <property type="match status" value="1"/>
</dbReference>
<dbReference type="SUPFAM" id="SSF48403">
    <property type="entry name" value="Ankyrin repeat"/>
    <property type="match status" value="1"/>
</dbReference>
<dbReference type="PROSITE" id="PS50297">
    <property type="entry name" value="ANK_REP_REGION"/>
    <property type="match status" value="2"/>
</dbReference>
<evidence type="ECO:0000256" key="2">
    <source>
        <dbReference type="ARBA" id="ARBA00023043"/>
    </source>
</evidence>
<dbReference type="InterPro" id="IPR050889">
    <property type="entry name" value="Dendritic_Spine_Reg/Scaffold"/>
</dbReference>
<dbReference type="EMBL" id="JX975216">
    <property type="protein sequence ID" value="AFX92111.1"/>
    <property type="molecule type" value="Genomic_DNA"/>
</dbReference>
<dbReference type="InterPro" id="IPR036770">
    <property type="entry name" value="Ankyrin_rpt-contain_sf"/>
</dbReference>
<dbReference type="SMART" id="SM00248">
    <property type="entry name" value="ANK"/>
    <property type="match status" value="10"/>
</dbReference>
<proteinExistence type="predicted"/>
<dbReference type="PANTHER" id="PTHR24166:SF48">
    <property type="entry name" value="PROTEIN VAPYRIN"/>
    <property type="match status" value="1"/>
</dbReference>
<reference evidence="3 4" key="1">
    <citation type="journal article" date="2014" name="Virus Genes">
        <title>Complete genome sequence of Courdo11 virus, a member of the family Mimiviridae.</title>
        <authorList>
            <person name="Yoosuf N."/>
            <person name="Pagnier I."/>
            <person name="Fournous G."/>
            <person name="Robert C."/>
            <person name="La Scola B."/>
            <person name="Raoult D."/>
            <person name="Colson P."/>
        </authorList>
    </citation>
    <scope>NUCLEOTIDE SEQUENCE [LARGE SCALE GENOMIC DNA]</scope>
</reference>
<evidence type="ECO:0000256" key="1">
    <source>
        <dbReference type="ARBA" id="ARBA00022737"/>
    </source>
</evidence>
<keyword evidence="1" id="KW-0677">Repeat</keyword>
<dbReference type="Proteomes" id="UP000241137">
    <property type="component" value="Segment"/>
</dbReference>
<evidence type="ECO:0000313" key="4">
    <source>
        <dbReference type="Proteomes" id="UP000241137"/>
    </source>
</evidence>
<keyword evidence="2" id="KW-0040">ANK repeat</keyword>